<feature type="domain" description="ThuA-like" evidence="1">
    <location>
        <begin position="2"/>
        <end position="186"/>
    </location>
</feature>
<evidence type="ECO:0000259" key="1">
    <source>
        <dbReference type="Pfam" id="PF06283"/>
    </source>
</evidence>
<dbReference type="OrthoDB" id="3296611at2"/>
<dbReference type="RefSeq" id="WP_129874622.1">
    <property type="nucleotide sequence ID" value="NZ_SEWG01000001.1"/>
</dbReference>
<proteinExistence type="predicted"/>
<evidence type="ECO:0000313" key="3">
    <source>
        <dbReference type="Proteomes" id="UP000293331"/>
    </source>
</evidence>
<accession>A0A4Q5LR02</accession>
<dbReference type="InterPro" id="IPR029062">
    <property type="entry name" value="Class_I_gatase-like"/>
</dbReference>
<dbReference type="AlphaFoldDB" id="A0A4Q5LR02"/>
<dbReference type="InterPro" id="IPR029010">
    <property type="entry name" value="ThuA-like"/>
</dbReference>
<organism evidence="2 3">
    <name type="scientific">Mucilaginibacter terrigena</name>
    <dbReference type="NCBI Taxonomy" id="2492395"/>
    <lineage>
        <taxon>Bacteria</taxon>
        <taxon>Pseudomonadati</taxon>
        <taxon>Bacteroidota</taxon>
        <taxon>Sphingobacteriia</taxon>
        <taxon>Sphingobacteriales</taxon>
        <taxon>Sphingobacteriaceae</taxon>
        <taxon>Mucilaginibacter</taxon>
    </lineage>
</organism>
<dbReference type="Pfam" id="PF06283">
    <property type="entry name" value="ThuA"/>
    <property type="match status" value="1"/>
</dbReference>
<dbReference type="SUPFAM" id="SSF52317">
    <property type="entry name" value="Class I glutamine amidotransferase-like"/>
    <property type="match status" value="1"/>
</dbReference>
<dbReference type="PANTHER" id="PTHR40469">
    <property type="entry name" value="SECRETED GLYCOSYL HYDROLASE"/>
    <property type="match status" value="1"/>
</dbReference>
<dbReference type="EMBL" id="SEWG01000001">
    <property type="protein sequence ID" value="RYU91892.1"/>
    <property type="molecule type" value="Genomic_DNA"/>
</dbReference>
<dbReference type="Gene3D" id="3.40.50.880">
    <property type="match status" value="1"/>
</dbReference>
<sequence>MFDTTTNWNLINDEHLKEYKLVIWLNEFPQNEEQRAAFVRYMDKGGAWLGFHVAGYNDKDTHWPWFVQFMGGAVFYNNNWPPLPAKLIVDDTRHPVTAGLPRHFTAPINEWYGWKPNPRMSKDVKVLITLDPANYPLGKKDVIRSGDIPVAWTNTRYKMLYLNMGHGDHIFTTGLQNKLFENAIMWLGTRK</sequence>
<gene>
    <name evidence="2" type="ORF">EWM62_00155</name>
</gene>
<comment type="caution">
    <text evidence="2">The sequence shown here is derived from an EMBL/GenBank/DDBJ whole genome shotgun (WGS) entry which is preliminary data.</text>
</comment>
<name>A0A4Q5LR02_9SPHI</name>
<keyword evidence="3" id="KW-1185">Reference proteome</keyword>
<reference evidence="2 3" key="1">
    <citation type="submission" date="2019-02" db="EMBL/GenBank/DDBJ databases">
        <title>Bacterial novel species Mucilaginibacter sp. 17JY9-4 isolated from soil.</title>
        <authorList>
            <person name="Jung H.-Y."/>
        </authorList>
    </citation>
    <scope>NUCLEOTIDE SEQUENCE [LARGE SCALE GENOMIC DNA]</scope>
    <source>
        <strain evidence="2 3">17JY9-4</strain>
    </source>
</reference>
<dbReference type="Proteomes" id="UP000293331">
    <property type="component" value="Unassembled WGS sequence"/>
</dbReference>
<dbReference type="PANTHER" id="PTHR40469:SF2">
    <property type="entry name" value="GALACTOSE-BINDING DOMAIN-LIKE SUPERFAMILY PROTEIN"/>
    <property type="match status" value="1"/>
</dbReference>
<protein>
    <submittedName>
        <fullName evidence="2">ThuA domain-containing protein</fullName>
    </submittedName>
</protein>
<evidence type="ECO:0000313" key="2">
    <source>
        <dbReference type="EMBL" id="RYU91892.1"/>
    </source>
</evidence>